<organism evidence="1">
    <name type="scientific">Anguilla anguilla</name>
    <name type="common">European freshwater eel</name>
    <name type="synonym">Muraena anguilla</name>
    <dbReference type="NCBI Taxonomy" id="7936"/>
    <lineage>
        <taxon>Eukaryota</taxon>
        <taxon>Metazoa</taxon>
        <taxon>Chordata</taxon>
        <taxon>Craniata</taxon>
        <taxon>Vertebrata</taxon>
        <taxon>Euteleostomi</taxon>
        <taxon>Actinopterygii</taxon>
        <taxon>Neopterygii</taxon>
        <taxon>Teleostei</taxon>
        <taxon>Anguilliformes</taxon>
        <taxon>Anguillidae</taxon>
        <taxon>Anguilla</taxon>
    </lineage>
</organism>
<reference evidence="1" key="1">
    <citation type="submission" date="2014-11" db="EMBL/GenBank/DDBJ databases">
        <authorList>
            <person name="Amaro Gonzalez C."/>
        </authorList>
    </citation>
    <scope>NUCLEOTIDE SEQUENCE</scope>
</reference>
<evidence type="ECO:0000313" key="1">
    <source>
        <dbReference type="EMBL" id="JAH22583.1"/>
    </source>
</evidence>
<proteinExistence type="predicted"/>
<dbReference type="EMBL" id="GBXM01085994">
    <property type="protein sequence ID" value="JAH22583.1"/>
    <property type="molecule type" value="Transcribed_RNA"/>
</dbReference>
<reference evidence="1" key="2">
    <citation type="journal article" date="2015" name="Fish Shellfish Immunol.">
        <title>Early steps in the European eel (Anguilla anguilla)-Vibrio vulnificus interaction in the gills: Role of the RtxA13 toxin.</title>
        <authorList>
            <person name="Callol A."/>
            <person name="Pajuelo D."/>
            <person name="Ebbesson L."/>
            <person name="Teles M."/>
            <person name="MacKenzie S."/>
            <person name="Amaro C."/>
        </authorList>
    </citation>
    <scope>NUCLEOTIDE SEQUENCE</scope>
</reference>
<name>A0A0E9R2L1_ANGAN</name>
<accession>A0A0E9R2L1</accession>
<protein>
    <submittedName>
        <fullName evidence="1">Uncharacterized protein</fullName>
    </submittedName>
</protein>
<dbReference type="AlphaFoldDB" id="A0A0E9R2L1"/>
<sequence length="18" mass="1834">MKTSVDAGPPVASSRTTE</sequence>